<reference evidence="1 2" key="1">
    <citation type="submission" date="2015-09" db="EMBL/GenBank/DDBJ databases">
        <title>Draft Genome Sequence of Pseudoalteromonas lipolytica UCD-48B.</title>
        <authorList>
            <person name="Krusor M."/>
            <person name="Coil D.A."/>
            <person name="Lang J.M."/>
            <person name="Eisen J.A."/>
            <person name="Alexiev A."/>
        </authorList>
    </citation>
    <scope>NUCLEOTIDE SEQUENCE [LARGE SCALE GENOMIC DNA]</scope>
    <source>
        <strain evidence="1 2">UCD-48B</strain>
    </source>
</reference>
<dbReference type="RefSeq" id="WP_054553580.1">
    <property type="nucleotide sequence ID" value="NZ_LJTC01000008.1"/>
</dbReference>
<dbReference type="EMBL" id="LJTC01000008">
    <property type="protein sequence ID" value="KPM83121.1"/>
    <property type="molecule type" value="Genomic_DNA"/>
</dbReference>
<name>A0A0P7D409_9GAMM</name>
<sequence>MENNYIEFNEVDYIVPAETYRIEYSYLSKQGFAFTKDFLLRALHISPLSKFELASFFGFNPRELDVALEEPINKNEVTYLEDGRLSLTVLSKGYFSSLDDKPMVEKPQPDSTNISFELLGFNKVNKQHGGWSTGLRLAANNEIKSMSEQHAKSMFSKHFHRLVESGDLGKIRTEGNSLPSLYSVDTVTRKKSVAHRIKRKFEIDFDNKVKPFYVNKIYENDEAISQAIAQDTDNLRLSDNLQSIKHAWDAFKDMSVERFVKSGEIDFRSMIAEMADTSGSKPYELLIGSLYSRQPWRKIEEHLKRLKPSKNQGGLKKLKWIGANTRYWGVSESFTKAKDSLLSHQKNKNENCYDFMMYLPCDDRPNAAVNGRKAWKYKLGQLSTSSGILNGLFDGNVEVMLLDNEFAAVCYHLLIPDLSPVHIPLGFFTRDKQLVRQVSSVVDDYLEGSAAYDKPNLIGLLSSGS</sequence>
<evidence type="ECO:0000313" key="2">
    <source>
        <dbReference type="Proteomes" id="UP000050378"/>
    </source>
</evidence>
<organism evidence="1 2">
    <name type="scientific">Pseudoalteromonas lipolytica</name>
    <dbReference type="NCBI Taxonomy" id="570156"/>
    <lineage>
        <taxon>Bacteria</taxon>
        <taxon>Pseudomonadati</taxon>
        <taxon>Pseudomonadota</taxon>
        <taxon>Gammaproteobacteria</taxon>
        <taxon>Alteromonadales</taxon>
        <taxon>Pseudoalteromonadaceae</taxon>
        <taxon>Pseudoalteromonas</taxon>
    </lineage>
</organism>
<accession>A0A0P7D409</accession>
<comment type="caution">
    <text evidence="1">The sequence shown here is derived from an EMBL/GenBank/DDBJ whole genome shotgun (WGS) entry which is preliminary data.</text>
</comment>
<dbReference type="OrthoDB" id="9177208at2"/>
<evidence type="ECO:0000313" key="1">
    <source>
        <dbReference type="EMBL" id="KPM83121.1"/>
    </source>
</evidence>
<dbReference type="PATRIC" id="fig|570156.3.peg.3859"/>
<proteinExistence type="predicted"/>
<gene>
    <name evidence="1" type="ORF">AOG27_13770</name>
</gene>
<dbReference type="AlphaFoldDB" id="A0A0P7D409"/>
<dbReference type="STRING" id="570156.AOG27_13770"/>
<protein>
    <submittedName>
        <fullName evidence="1">Uncharacterized protein</fullName>
    </submittedName>
</protein>
<dbReference type="Proteomes" id="UP000050378">
    <property type="component" value="Unassembled WGS sequence"/>
</dbReference>